<dbReference type="InterPro" id="IPR020472">
    <property type="entry name" value="WD40_PAC1"/>
</dbReference>
<dbReference type="InterPro" id="IPR015943">
    <property type="entry name" value="WD40/YVTN_repeat-like_dom_sf"/>
</dbReference>
<dbReference type="SUPFAM" id="SSF50978">
    <property type="entry name" value="WD40 repeat-like"/>
    <property type="match status" value="1"/>
</dbReference>
<evidence type="ECO:0000256" key="2">
    <source>
        <dbReference type="ARBA" id="ARBA00010102"/>
    </source>
</evidence>
<evidence type="ECO:0000256" key="5">
    <source>
        <dbReference type="ARBA" id="ARBA00022737"/>
    </source>
</evidence>
<dbReference type="GO" id="GO:1904263">
    <property type="term" value="P:positive regulation of TORC1 signaling"/>
    <property type="evidence" value="ECO:0007669"/>
    <property type="project" value="TreeGrafter"/>
</dbReference>
<dbReference type="GO" id="GO:0051028">
    <property type="term" value="P:mRNA transport"/>
    <property type="evidence" value="ECO:0007669"/>
    <property type="project" value="UniProtKB-KW"/>
</dbReference>
<keyword evidence="9" id="KW-0539">Nucleus</keyword>
<feature type="repeat" description="WD" evidence="10">
    <location>
        <begin position="8"/>
        <end position="40"/>
    </location>
</feature>
<dbReference type="PANTHER" id="PTHR11024:SF3">
    <property type="entry name" value="NUCLEOPORIN SEH1"/>
    <property type="match status" value="1"/>
</dbReference>
<dbReference type="PROSITE" id="PS50294">
    <property type="entry name" value="WD_REPEATS_REGION"/>
    <property type="match status" value="2"/>
</dbReference>
<keyword evidence="3" id="KW-0813">Transport</keyword>
<dbReference type="PRINTS" id="PR00320">
    <property type="entry name" value="GPROTEINBRPT"/>
</dbReference>
<organism evidence="12 13">
    <name type="scientific">Tieghemiomyces parasiticus</name>
    <dbReference type="NCBI Taxonomy" id="78921"/>
    <lineage>
        <taxon>Eukaryota</taxon>
        <taxon>Fungi</taxon>
        <taxon>Fungi incertae sedis</taxon>
        <taxon>Zoopagomycota</taxon>
        <taxon>Kickxellomycotina</taxon>
        <taxon>Dimargaritomycetes</taxon>
        <taxon>Dimargaritales</taxon>
        <taxon>Dimargaritaceae</taxon>
        <taxon>Tieghemiomyces</taxon>
    </lineage>
</organism>
<keyword evidence="8" id="KW-0811">Translocation</keyword>
<dbReference type="SMART" id="SM00320">
    <property type="entry name" value="WD40"/>
    <property type="match status" value="5"/>
</dbReference>
<keyword evidence="6" id="KW-0509">mRNA transport</keyword>
<keyword evidence="4 10" id="KW-0853">WD repeat</keyword>
<evidence type="ECO:0000256" key="11">
    <source>
        <dbReference type="SAM" id="MobiDB-lite"/>
    </source>
</evidence>
<dbReference type="GO" id="GO:0031080">
    <property type="term" value="C:nuclear pore outer ring"/>
    <property type="evidence" value="ECO:0007669"/>
    <property type="project" value="TreeGrafter"/>
</dbReference>
<protein>
    <submittedName>
        <fullName evidence="12">Epoxide hydrolase, soluble (SEH)</fullName>
    </submittedName>
</protein>
<evidence type="ECO:0000256" key="3">
    <source>
        <dbReference type="ARBA" id="ARBA00022448"/>
    </source>
</evidence>
<sequence>MNQLVQFDPAHDELIADMEFDFSGTKLCTVGSDHTIKVWQNRPETGQWKLLSSWSGHDSSLTKVCWAHPEFGNLIATGSFDRTVRIWQQTSNQNSAAGAGLDTVYPNADGQVEELAAEGGINRWHHIATKKDAQGMIVDLAFAPHYMGLQLAAASSDGFVRIYETGSPVRFDNWTLASEIDVNGIAVYAPYLEHRTDSADEAETTTPAVHTAAATATTTSLGAQTEATTPAGTDSSVTGGASHTGNGEDSLADAAEKSLLVQSNTLQEAGNNVCIAWCPTRFLPNTLAVGCGREKDAKIYRYINNRWVVYAVLPDHTDIVHTISWAPQVGRSYHLLATGSRDHYVRIFKVEASYGHIALTETKDLVEEYTANASNLHIKASLIAAFSDHNAEVWSVSWNVTGTILSSSGDDGKVRLWKASSTGEWSEIQTIATEQGSE</sequence>
<feature type="repeat" description="WD" evidence="10">
    <location>
        <begin position="386"/>
        <end position="421"/>
    </location>
</feature>
<dbReference type="AlphaFoldDB" id="A0A9W8E0W3"/>
<gene>
    <name evidence="12" type="primary">SEH1_1</name>
    <name evidence="12" type="ORF">IWQ60_002537</name>
</gene>
<dbReference type="InterPro" id="IPR036322">
    <property type="entry name" value="WD40_repeat_dom_sf"/>
</dbReference>
<dbReference type="GO" id="GO:0015031">
    <property type="term" value="P:protein transport"/>
    <property type="evidence" value="ECO:0007669"/>
    <property type="project" value="UniProtKB-KW"/>
</dbReference>
<keyword evidence="5" id="KW-0677">Repeat</keyword>
<dbReference type="Pfam" id="PF00400">
    <property type="entry name" value="WD40"/>
    <property type="match status" value="4"/>
</dbReference>
<dbReference type="GO" id="GO:0035859">
    <property type="term" value="C:Seh1-associated complex"/>
    <property type="evidence" value="ECO:0007669"/>
    <property type="project" value="TreeGrafter"/>
</dbReference>
<evidence type="ECO:0000313" key="12">
    <source>
        <dbReference type="EMBL" id="KAJ1927893.1"/>
    </source>
</evidence>
<comment type="subcellular location">
    <subcellularLocation>
        <location evidence="1">Nucleus</location>
        <location evidence="1">Nuclear pore complex</location>
    </subcellularLocation>
</comment>
<evidence type="ECO:0000256" key="4">
    <source>
        <dbReference type="ARBA" id="ARBA00022574"/>
    </source>
</evidence>
<dbReference type="GO" id="GO:0016787">
    <property type="term" value="F:hydrolase activity"/>
    <property type="evidence" value="ECO:0007669"/>
    <property type="project" value="UniProtKB-KW"/>
</dbReference>
<dbReference type="Proteomes" id="UP001150569">
    <property type="component" value="Unassembled WGS sequence"/>
</dbReference>
<feature type="compositionally biased region" description="Polar residues" evidence="11">
    <location>
        <begin position="226"/>
        <end position="247"/>
    </location>
</feature>
<accession>A0A9W8E0W3</accession>
<dbReference type="Gene3D" id="2.130.10.10">
    <property type="entry name" value="YVTN repeat-like/Quinoprotein amine dehydrogenase"/>
    <property type="match status" value="1"/>
</dbReference>
<keyword evidence="13" id="KW-1185">Reference proteome</keyword>
<proteinExistence type="inferred from homology"/>
<dbReference type="InterPro" id="IPR037363">
    <property type="entry name" value="Sec13/Seh1_fam"/>
</dbReference>
<reference evidence="12" key="1">
    <citation type="submission" date="2022-07" db="EMBL/GenBank/DDBJ databases">
        <title>Phylogenomic reconstructions and comparative analyses of Kickxellomycotina fungi.</title>
        <authorList>
            <person name="Reynolds N.K."/>
            <person name="Stajich J.E."/>
            <person name="Barry K."/>
            <person name="Grigoriev I.V."/>
            <person name="Crous P."/>
            <person name="Smith M.E."/>
        </authorList>
    </citation>
    <scope>NUCLEOTIDE SEQUENCE</scope>
    <source>
        <strain evidence="12">RSA 861</strain>
    </source>
</reference>
<name>A0A9W8E0W3_9FUNG</name>
<keyword evidence="12" id="KW-0378">Hydrolase</keyword>
<feature type="compositionally biased region" description="Low complexity" evidence="11">
    <location>
        <begin position="216"/>
        <end position="225"/>
    </location>
</feature>
<dbReference type="InterPro" id="IPR001680">
    <property type="entry name" value="WD40_rpt"/>
</dbReference>
<feature type="region of interest" description="Disordered" evidence="11">
    <location>
        <begin position="216"/>
        <end position="249"/>
    </location>
</feature>
<dbReference type="PROSITE" id="PS50082">
    <property type="entry name" value="WD_REPEATS_2"/>
    <property type="match status" value="3"/>
</dbReference>
<dbReference type="GO" id="GO:0034198">
    <property type="term" value="P:cellular response to amino acid starvation"/>
    <property type="evidence" value="ECO:0007669"/>
    <property type="project" value="TreeGrafter"/>
</dbReference>
<keyword evidence="7" id="KW-0653">Protein transport</keyword>
<dbReference type="GO" id="GO:0005198">
    <property type="term" value="F:structural molecule activity"/>
    <property type="evidence" value="ECO:0007669"/>
    <property type="project" value="InterPro"/>
</dbReference>
<dbReference type="PANTHER" id="PTHR11024">
    <property type="entry name" value="NUCLEAR PORE COMPLEX PROTEIN SEC13 / SEH1 FAMILY MEMBER"/>
    <property type="match status" value="1"/>
</dbReference>
<comment type="caution">
    <text evidence="12">The sequence shown here is derived from an EMBL/GenBank/DDBJ whole genome shotgun (WGS) entry which is preliminary data.</text>
</comment>
<feature type="repeat" description="WD" evidence="10">
    <location>
        <begin position="54"/>
        <end position="97"/>
    </location>
</feature>
<evidence type="ECO:0000256" key="6">
    <source>
        <dbReference type="ARBA" id="ARBA00022816"/>
    </source>
</evidence>
<evidence type="ECO:0000256" key="7">
    <source>
        <dbReference type="ARBA" id="ARBA00022927"/>
    </source>
</evidence>
<evidence type="ECO:0000256" key="1">
    <source>
        <dbReference type="ARBA" id="ARBA00004567"/>
    </source>
</evidence>
<evidence type="ECO:0000256" key="8">
    <source>
        <dbReference type="ARBA" id="ARBA00023132"/>
    </source>
</evidence>
<dbReference type="EMBL" id="JANBPT010000097">
    <property type="protein sequence ID" value="KAJ1927893.1"/>
    <property type="molecule type" value="Genomic_DNA"/>
</dbReference>
<evidence type="ECO:0000256" key="10">
    <source>
        <dbReference type="PROSITE-ProRule" id="PRU00221"/>
    </source>
</evidence>
<dbReference type="OrthoDB" id="5566198at2759"/>
<evidence type="ECO:0000256" key="9">
    <source>
        <dbReference type="ARBA" id="ARBA00023242"/>
    </source>
</evidence>
<keyword evidence="8" id="KW-0906">Nuclear pore complex</keyword>
<evidence type="ECO:0000313" key="13">
    <source>
        <dbReference type="Proteomes" id="UP001150569"/>
    </source>
</evidence>
<comment type="similarity">
    <text evidence="2">Belongs to the WD repeat SEC13 family.</text>
</comment>